<evidence type="ECO:0000313" key="1">
    <source>
        <dbReference type="EMBL" id="GMN73010.1"/>
    </source>
</evidence>
<evidence type="ECO:0000313" key="2">
    <source>
        <dbReference type="Proteomes" id="UP001187192"/>
    </source>
</evidence>
<name>A0AA88JGC0_FICCA</name>
<gene>
    <name evidence="1" type="ORF">TIFTF001_055308</name>
</gene>
<dbReference type="AlphaFoldDB" id="A0AA88JGC0"/>
<reference evidence="1" key="1">
    <citation type="submission" date="2023-07" db="EMBL/GenBank/DDBJ databases">
        <title>draft genome sequence of fig (Ficus carica).</title>
        <authorList>
            <person name="Takahashi T."/>
            <person name="Nishimura K."/>
        </authorList>
    </citation>
    <scope>NUCLEOTIDE SEQUENCE</scope>
</reference>
<protein>
    <submittedName>
        <fullName evidence="1">Uncharacterized protein</fullName>
    </submittedName>
</protein>
<keyword evidence="2" id="KW-1185">Reference proteome</keyword>
<accession>A0AA88JGC0</accession>
<dbReference type="EMBL" id="BTGU01016940">
    <property type="protein sequence ID" value="GMN73010.1"/>
    <property type="molecule type" value="Genomic_DNA"/>
</dbReference>
<organism evidence="1 2">
    <name type="scientific">Ficus carica</name>
    <name type="common">Common fig</name>
    <dbReference type="NCBI Taxonomy" id="3494"/>
    <lineage>
        <taxon>Eukaryota</taxon>
        <taxon>Viridiplantae</taxon>
        <taxon>Streptophyta</taxon>
        <taxon>Embryophyta</taxon>
        <taxon>Tracheophyta</taxon>
        <taxon>Spermatophyta</taxon>
        <taxon>Magnoliopsida</taxon>
        <taxon>eudicotyledons</taxon>
        <taxon>Gunneridae</taxon>
        <taxon>Pentapetalae</taxon>
        <taxon>rosids</taxon>
        <taxon>fabids</taxon>
        <taxon>Rosales</taxon>
        <taxon>Moraceae</taxon>
        <taxon>Ficeae</taxon>
        <taxon>Ficus</taxon>
    </lineage>
</organism>
<comment type="caution">
    <text evidence="1">The sequence shown here is derived from an EMBL/GenBank/DDBJ whole genome shotgun (WGS) entry which is preliminary data.</text>
</comment>
<dbReference type="Proteomes" id="UP001187192">
    <property type="component" value="Unassembled WGS sequence"/>
</dbReference>
<sequence length="45" mass="5293">MRRSREPPPACNFKSVTKRIADHPILPPHSSVVHMTPCDRRRCRR</sequence>
<proteinExistence type="predicted"/>